<dbReference type="PATRIC" id="fig|760154.4.peg.983"/>
<keyword evidence="1" id="KW-0472">Membrane</keyword>
<accession>I3XWF9</accession>
<dbReference type="OrthoDB" id="5339421at2"/>
<proteinExistence type="predicted"/>
<dbReference type="AlphaFoldDB" id="I3XWF9"/>
<name>I3XWF9_SULBS</name>
<reference evidence="2 3" key="1">
    <citation type="submission" date="2012-06" db="EMBL/GenBank/DDBJ databases">
        <title>Complete sequence of Sulfurospirillum barnesii SES-3.</title>
        <authorList>
            <consortium name="US DOE Joint Genome Institute"/>
            <person name="Lucas S."/>
            <person name="Han J."/>
            <person name="Lapidus A."/>
            <person name="Cheng J.-F."/>
            <person name="Goodwin L."/>
            <person name="Pitluck S."/>
            <person name="Peters L."/>
            <person name="Ovchinnikova G."/>
            <person name="Lu M."/>
            <person name="Detter J.C."/>
            <person name="Han C."/>
            <person name="Tapia R."/>
            <person name="Land M."/>
            <person name="Hauser L."/>
            <person name="Kyrpides N."/>
            <person name="Ivanova N."/>
            <person name="Pagani I."/>
            <person name="Stolz J."/>
            <person name="Arkin A."/>
            <person name="Dehal P."/>
            <person name="Oremland R."/>
            <person name="Saltikov C."/>
            <person name="Basu P."/>
            <person name="Hollibaugh J."/>
            <person name="Newman D."/>
            <person name="Stolyar S."/>
            <person name="Hazen T."/>
            <person name="Woyke T."/>
        </authorList>
    </citation>
    <scope>NUCLEOTIDE SEQUENCE [LARGE SCALE GENOMIC DNA]</scope>
    <source>
        <strain evidence="3">ATCC 700032 / DSM 10660 / SES-3</strain>
    </source>
</reference>
<dbReference type="Proteomes" id="UP000006176">
    <property type="component" value="Chromosome"/>
</dbReference>
<evidence type="ECO:0000313" key="3">
    <source>
        <dbReference type="Proteomes" id="UP000006176"/>
    </source>
</evidence>
<protein>
    <submittedName>
        <fullName evidence="2">Uncharacterized protein</fullName>
    </submittedName>
</protein>
<evidence type="ECO:0000256" key="1">
    <source>
        <dbReference type="SAM" id="Phobius"/>
    </source>
</evidence>
<organism evidence="2 3">
    <name type="scientific">Sulfurospirillum barnesii (strain ATCC 700032 / DSM 10660 / SES-3)</name>
    <dbReference type="NCBI Taxonomy" id="760154"/>
    <lineage>
        <taxon>Bacteria</taxon>
        <taxon>Pseudomonadati</taxon>
        <taxon>Campylobacterota</taxon>
        <taxon>Epsilonproteobacteria</taxon>
        <taxon>Campylobacterales</taxon>
        <taxon>Sulfurospirillaceae</taxon>
        <taxon>Sulfurospirillum</taxon>
    </lineage>
</organism>
<feature type="transmembrane region" description="Helical" evidence="1">
    <location>
        <begin position="97"/>
        <end position="116"/>
    </location>
</feature>
<dbReference type="EMBL" id="CP003333">
    <property type="protein sequence ID" value="AFL68283.1"/>
    <property type="molecule type" value="Genomic_DNA"/>
</dbReference>
<keyword evidence="3" id="KW-1185">Reference proteome</keyword>
<sequence length="202" mass="23859">MFSKFINLFKVKEDETLHYMNPEKLSRFHKNYEDDPLSEEDEDAFFRQLEEEKYASIAEVEHEKKQAEANPNRASVLEKMRACMHQREWTAQRKAKLLVTLFIFVAGSLLLFILMYEPHNPLIGKWQPQKKSNIFIPTGDIEFRKEAILANGVSTPIEYIIESQYVEVIDSQTKTRIRFERKDERTIELNLLGVKTTYKKIP</sequence>
<keyword evidence="1" id="KW-1133">Transmembrane helix</keyword>
<dbReference type="HOGENOM" id="CLU_1354020_0_0_7"/>
<keyword evidence="1" id="KW-0812">Transmembrane</keyword>
<gene>
    <name evidence="2" type="ordered locus">Sulba_0984</name>
</gene>
<dbReference type="RefSeq" id="WP_014769162.1">
    <property type="nucleotide sequence ID" value="NC_018002.1"/>
</dbReference>
<evidence type="ECO:0000313" key="2">
    <source>
        <dbReference type="EMBL" id="AFL68283.1"/>
    </source>
</evidence>
<dbReference type="KEGG" id="sba:Sulba_0984"/>